<feature type="chain" id="PRO_5008582643" evidence="1">
    <location>
        <begin position="25"/>
        <end position="187"/>
    </location>
</feature>
<gene>
    <name evidence="2" type="ORF">g.37239</name>
</gene>
<accession>A0A1B6F6U4</accession>
<name>A0A1B6F6U4_9HEMI</name>
<organism evidence="2">
    <name type="scientific">Cuerna arida</name>
    <dbReference type="NCBI Taxonomy" id="1464854"/>
    <lineage>
        <taxon>Eukaryota</taxon>
        <taxon>Metazoa</taxon>
        <taxon>Ecdysozoa</taxon>
        <taxon>Arthropoda</taxon>
        <taxon>Hexapoda</taxon>
        <taxon>Insecta</taxon>
        <taxon>Pterygota</taxon>
        <taxon>Neoptera</taxon>
        <taxon>Paraneoptera</taxon>
        <taxon>Hemiptera</taxon>
        <taxon>Auchenorrhyncha</taxon>
        <taxon>Membracoidea</taxon>
        <taxon>Cicadellidae</taxon>
        <taxon>Cicadellinae</taxon>
        <taxon>Proconiini</taxon>
        <taxon>Cuerna</taxon>
    </lineage>
</organism>
<reference evidence="2" key="1">
    <citation type="submission" date="2015-11" db="EMBL/GenBank/DDBJ databases">
        <title>De novo transcriptome assembly of four potential Pierce s Disease insect vectors from Arizona vineyards.</title>
        <authorList>
            <person name="Tassone E.E."/>
        </authorList>
    </citation>
    <scope>NUCLEOTIDE SEQUENCE</scope>
</reference>
<feature type="signal peptide" evidence="1">
    <location>
        <begin position="1"/>
        <end position="24"/>
    </location>
</feature>
<keyword evidence="1" id="KW-0732">Signal</keyword>
<proteinExistence type="predicted"/>
<sequence length="187" mass="20857">MLTACTILAVATILIEPRLLLVHAIPQNEFVNYVGGGYSGNTNVFNPNYVFNSFAYTKDGTCVHVISVAGRGVDDSFQVPCTDVENMITLTTSDMMVVGDPNKFCVVSDSPSTLIVIRDGKCTRRTYTTTNGQTTSTSTPLTDDECKAVFQKITDEQEKNRKYWNEWATNFEDHMNKMFPPGFPFNH</sequence>
<evidence type="ECO:0000313" key="2">
    <source>
        <dbReference type="EMBL" id="JAS45959.1"/>
    </source>
</evidence>
<protein>
    <submittedName>
        <fullName evidence="2">Uncharacterized protein</fullName>
    </submittedName>
</protein>
<dbReference type="EMBL" id="GECZ01023810">
    <property type="protein sequence ID" value="JAS45959.1"/>
    <property type="molecule type" value="Transcribed_RNA"/>
</dbReference>
<dbReference type="AlphaFoldDB" id="A0A1B6F6U4"/>
<evidence type="ECO:0000256" key="1">
    <source>
        <dbReference type="SAM" id="SignalP"/>
    </source>
</evidence>